<feature type="non-terminal residue" evidence="1">
    <location>
        <position position="1"/>
    </location>
</feature>
<dbReference type="HAMAP" id="MF_00688">
    <property type="entry name" value="Leu_Phe_trans"/>
    <property type="match status" value="1"/>
</dbReference>
<dbReference type="Pfam" id="PF03588">
    <property type="entry name" value="Leu_Phe_trans"/>
    <property type="match status" value="1"/>
</dbReference>
<accession>A0A7R8ZZ10</accession>
<organism evidence="1">
    <name type="scientific">Cyprideis torosa</name>
    <dbReference type="NCBI Taxonomy" id="163714"/>
    <lineage>
        <taxon>Eukaryota</taxon>
        <taxon>Metazoa</taxon>
        <taxon>Ecdysozoa</taxon>
        <taxon>Arthropoda</taxon>
        <taxon>Crustacea</taxon>
        <taxon>Oligostraca</taxon>
        <taxon>Ostracoda</taxon>
        <taxon>Podocopa</taxon>
        <taxon>Podocopida</taxon>
        <taxon>Cytherocopina</taxon>
        <taxon>Cytheroidea</taxon>
        <taxon>Cytherideidae</taxon>
        <taxon>Cyprideis</taxon>
    </lineage>
</organism>
<dbReference type="GO" id="GO:0030163">
    <property type="term" value="P:protein catabolic process"/>
    <property type="evidence" value="ECO:0007669"/>
    <property type="project" value="InterPro"/>
</dbReference>
<sequence length="126" mass="14418">AFEQVIRACAAPRKYASGTWIIEAMIQAYQQLHQQGHAHSFEVWNSHGELVGGLYGLLLDRIFCGESMFSRERDMSKVALVYLAQWLDQQGIHTIDCQLPNDHLMSLGAKALPRTEFVRRYLDQQP</sequence>
<dbReference type="EMBL" id="OB738456">
    <property type="protein sequence ID" value="CAD7239715.1"/>
    <property type="molecule type" value="Genomic_DNA"/>
</dbReference>
<protein>
    <submittedName>
        <fullName evidence="1">Uncharacterized protein</fullName>
    </submittedName>
</protein>
<dbReference type="SUPFAM" id="SSF55729">
    <property type="entry name" value="Acyl-CoA N-acyltransferases (Nat)"/>
    <property type="match status" value="1"/>
</dbReference>
<dbReference type="GO" id="GO:0005737">
    <property type="term" value="C:cytoplasm"/>
    <property type="evidence" value="ECO:0007669"/>
    <property type="project" value="TreeGrafter"/>
</dbReference>
<gene>
    <name evidence="1" type="ORF">CTOB1V02_LOCUS17530</name>
</gene>
<name>A0A7R8ZZ10_9CRUS</name>
<dbReference type="InterPro" id="IPR042203">
    <property type="entry name" value="Leu/Phe-tRNA_Trfase_C"/>
</dbReference>
<evidence type="ECO:0000313" key="1">
    <source>
        <dbReference type="EMBL" id="CAD7239715.1"/>
    </source>
</evidence>
<reference evidence="1" key="1">
    <citation type="submission" date="2020-11" db="EMBL/GenBank/DDBJ databases">
        <authorList>
            <person name="Tran Van P."/>
        </authorList>
    </citation>
    <scope>NUCLEOTIDE SEQUENCE</scope>
</reference>
<dbReference type="InterPro" id="IPR004616">
    <property type="entry name" value="Leu/Phe-tRNA_Trfase"/>
</dbReference>
<dbReference type="PANTHER" id="PTHR30098:SF2">
    <property type="entry name" value="LEUCYL_PHENYLALANYL-TRNA--PROTEIN TRANSFERASE"/>
    <property type="match status" value="1"/>
</dbReference>
<dbReference type="AlphaFoldDB" id="A0A7R8ZZ10"/>
<dbReference type="InterPro" id="IPR016181">
    <property type="entry name" value="Acyl_CoA_acyltransferase"/>
</dbReference>
<dbReference type="Gene3D" id="3.40.630.70">
    <property type="entry name" value="Leucyl/phenylalanyl-tRNA-protein transferase, C-terminal domain"/>
    <property type="match status" value="1"/>
</dbReference>
<proteinExistence type="inferred from homology"/>
<dbReference type="OrthoDB" id="8300226at2759"/>
<dbReference type="PANTHER" id="PTHR30098">
    <property type="entry name" value="LEUCYL/PHENYLALANYL-TRNA--PROTEIN TRANSFERASE"/>
    <property type="match status" value="1"/>
</dbReference>
<dbReference type="GO" id="GO:0008914">
    <property type="term" value="F:leucyl-tRNA--protein transferase activity"/>
    <property type="evidence" value="ECO:0007669"/>
    <property type="project" value="InterPro"/>
</dbReference>